<evidence type="ECO:0000313" key="2">
    <source>
        <dbReference type="Proteomes" id="UP000433493"/>
    </source>
</evidence>
<dbReference type="RefSeq" id="WP_158051788.1">
    <property type="nucleotide sequence ID" value="NZ_WBKB01000003.1"/>
</dbReference>
<proteinExistence type="predicted"/>
<name>A0A7J5BB53_9MICO</name>
<reference evidence="1 2" key="1">
    <citation type="submission" date="2019-09" db="EMBL/GenBank/DDBJ databases">
        <title>Phylogeny of genus Pseudoclavibacter and closely related genus.</title>
        <authorList>
            <person name="Li Y."/>
        </authorList>
    </citation>
    <scope>NUCLEOTIDE SEQUENCE [LARGE SCALE GENOMIC DNA]</scope>
    <source>
        <strain evidence="1 2">KCTC 13959</strain>
    </source>
</reference>
<accession>A0A7J5BB53</accession>
<dbReference type="AlphaFoldDB" id="A0A7J5BB53"/>
<evidence type="ECO:0000313" key="1">
    <source>
        <dbReference type="EMBL" id="KAB1643372.1"/>
    </source>
</evidence>
<dbReference type="EMBL" id="WBKB01000003">
    <property type="protein sequence ID" value="KAB1643372.1"/>
    <property type="molecule type" value="Genomic_DNA"/>
</dbReference>
<comment type="caution">
    <text evidence="1">The sequence shown here is derived from an EMBL/GenBank/DDBJ whole genome shotgun (WGS) entry which is preliminary data.</text>
</comment>
<gene>
    <name evidence="1" type="ORF">F8O05_05595</name>
</gene>
<dbReference type="Proteomes" id="UP000433493">
    <property type="component" value="Unassembled WGS sequence"/>
</dbReference>
<organism evidence="1 2">
    <name type="scientific">Gulosibacter chungangensis</name>
    <dbReference type="NCBI Taxonomy" id="979746"/>
    <lineage>
        <taxon>Bacteria</taxon>
        <taxon>Bacillati</taxon>
        <taxon>Actinomycetota</taxon>
        <taxon>Actinomycetes</taxon>
        <taxon>Micrococcales</taxon>
        <taxon>Microbacteriaceae</taxon>
        <taxon>Gulosibacter</taxon>
    </lineage>
</organism>
<sequence length="64" mass="6615">MTNIRVTADRGRSSSAEAIEPTSVTALQVANTPHAPHDRYIAHPPTTSIAAAAIIAQCFLASGS</sequence>
<protein>
    <submittedName>
        <fullName evidence="1">Uncharacterized protein</fullName>
    </submittedName>
</protein>
<keyword evidence="2" id="KW-1185">Reference proteome</keyword>